<feature type="transmembrane region" description="Helical" evidence="10">
    <location>
        <begin position="120"/>
        <end position="138"/>
    </location>
</feature>
<keyword evidence="2 10" id="KW-0597">Phosphoprotein</keyword>
<comment type="function">
    <text evidence="10">Part of a membrane-bound complex that couples electron transfer with translocation of ions across the membrane.</text>
</comment>
<comment type="subunit">
    <text evidence="10">The complex is composed of six subunits: RnfA, RnfB, RnfC, RnfD, RnfE and RnfG.</text>
</comment>
<dbReference type="InterPro" id="IPR004338">
    <property type="entry name" value="NqrB/RnfD"/>
</dbReference>
<keyword evidence="3 10" id="KW-0285">Flavoprotein</keyword>
<dbReference type="NCBIfam" id="TIGR01946">
    <property type="entry name" value="rnfD"/>
    <property type="match status" value="1"/>
</dbReference>
<proteinExistence type="inferred from homology"/>
<evidence type="ECO:0000256" key="4">
    <source>
        <dbReference type="ARBA" id="ARBA00022643"/>
    </source>
</evidence>
<dbReference type="PANTHER" id="PTHR30578:SF0">
    <property type="entry name" value="ION-TRANSLOCATING OXIDOREDUCTASE COMPLEX SUBUNIT D"/>
    <property type="match status" value="1"/>
</dbReference>
<reference evidence="11" key="1">
    <citation type="submission" date="2020-10" db="EMBL/GenBank/DDBJ databases">
        <authorList>
            <person name="Kadnikov V."/>
            <person name="Beletsky A.V."/>
            <person name="Mardanov A.V."/>
            <person name="Karnachuk O.V."/>
            <person name="Ravin N.V."/>
        </authorList>
    </citation>
    <scope>NUCLEOTIDE SEQUENCE</scope>
    <source>
        <strain evidence="11">Bu02</strain>
    </source>
</reference>
<evidence type="ECO:0000256" key="9">
    <source>
        <dbReference type="ARBA" id="ARBA00023136"/>
    </source>
</evidence>
<feature type="transmembrane region" description="Helical" evidence="10">
    <location>
        <begin position="70"/>
        <end position="89"/>
    </location>
</feature>
<keyword evidence="5 10" id="KW-0812">Transmembrane</keyword>
<evidence type="ECO:0000256" key="10">
    <source>
        <dbReference type="HAMAP-Rule" id="MF_00462"/>
    </source>
</evidence>
<evidence type="ECO:0000256" key="6">
    <source>
        <dbReference type="ARBA" id="ARBA00022967"/>
    </source>
</evidence>
<evidence type="ECO:0000256" key="5">
    <source>
        <dbReference type="ARBA" id="ARBA00022692"/>
    </source>
</evidence>
<evidence type="ECO:0000256" key="2">
    <source>
        <dbReference type="ARBA" id="ARBA00022553"/>
    </source>
</evidence>
<dbReference type="GO" id="GO:0022900">
    <property type="term" value="P:electron transport chain"/>
    <property type="evidence" value="ECO:0007669"/>
    <property type="project" value="UniProtKB-UniRule"/>
</dbReference>
<dbReference type="HAMAP" id="MF_00462">
    <property type="entry name" value="RsxD_RnfD"/>
    <property type="match status" value="1"/>
</dbReference>
<comment type="similarity">
    <text evidence="10">Belongs to the NqrB/RnfD family.</text>
</comment>
<gene>
    <name evidence="10" type="primary">rnfD</name>
    <name evidence="11" type="ORF">IMF26_08025</name>
</gene>
<dbReference type="KEGG" id="fcz:IMF26_08025"/>
<dbReference type="EMBL" id="CP062796">
    <property type="protein sequence ID" value="QUL98007.1"/>
    <property type="molecule type" value="Genomic_DNA"/>
</dbReference>
<protein>
    <recommendedName>
        <fullName evidence="10">Ion-translocating oxidoreductase complex subunit D</fullName>
        <ecNumber evidence="10">7.-.-.-</ecNumber>
    </recommendedName>
    <alternativeName>
        <fullName evidence="10">Rnf electron transport complex subunit D</fullName>
    </alternativeName>
</protein>
<dbReference type="EC" id="7.-.-.-" evidence="10"/>
<dbReference type="InterPro" id="IPR011303">
    <property type="entry name" value="RnfD_bac"/>
</dbReference>
<evidence type="ECO:0000256" key="3">
    <source>
        <dbReference type="ARBA" id="ARBA00022630"/>
    </source>
</evidence>
<feature type="transmembrane region" description="Helical" evidence="10">
    <location>
        <begin position="177"/>
        <end position="200"/>
    </location>
</feature>
<evidence type="ECO:0000313" key="11">
    <source>
        <dbReference type="EMBL" id="QUL98007.1"/>
    </source>
</evidence>
<dbReference type="GO" id="GO:0055085">
    <property type="term" value="P:transmembrane transport"/>
    <property type="evidence" value="ECO:0007669"/>
    <property type="project" value="InterPro"/>
</dbReference>
<feature type="transmembrane region" description="Helical" evidence="10">
    <location>
        <begin position="207"/>
        <end position="224"/>
    </location>
</feature>
<dbReference type="PANTHER" id="PTHR30578">
    <property type="entry name" value="ELECTRON TRANSPORT COMPLEX PROTEIN RNFD"/>
    <property type="match status" value="1"/>
</dbReference>
<evidence type="ECO:0000256" key="8">
    <source>
        <dbReference type="ARBA" id="ARBA00022989"/>
    </source>
</evidence>
<keyword evidence="7 10" id="KW-0249">Electron transport</keyword>
<keyword evidence="10" id="KW-1003">Cell membrane</keyword>
<dbReference type="Pfam" id="PF03116">
    <property type="entry name" value="NQR2_RnfD_RnfE"/>
    <property type="match status" value="1"/>
</dbReference>
<sequence length="328" mass="34561">MEEKLVISSSPHIKGPKTVRGIMLDVIIALIPACLASLILFGWKALLIIMASVASAVASEALYEKAVKREVTVGDLSAVITGILLAMTLPPNVPLWIPVIGSAFAIVIAKQIFGGLGCNFVNPALAGRAFLLAAWPMHMTRDWLNPLTYDAVTSATPLAVLKGTGQGTLPGIKDFLLGVRLGSLGETSVLALLLGGIYLIARGVIDYRIPLGFLGTLFVGTLVFGKPGAFFQGDGVLAILAGGAILGAFFMATDYVTSPVTARGRLYMGIGAGFITLLIRLWGGYPEGVTYGILLMNLVTPLIDRFVVPRYYGYAHDRAAKEAAAGGR</sequence>
<feature type="transmembrane region" description="Helical" evidence="10">
    <location>
        <begin position="21"/>
        <end position="39"/>
    </location>
</feature>
<dbReference type="GO" id="GO:0005886">
    <property type="term" value="C:plasma membrane"/>
    <property type="evidence" value="ECO:0007669"/>
    <property type="project" value="UniProtKB-SubCell"/>
</dbReference>
<feature type="transmembrane region" description="Helical" evidence="10">
    <location>
        <begin position="264"/>
        <end position="283"/>
    </location>
</feature>
<keyword evidence="9 10" id="KW-0472">Membrane</keyword>
<keyword evidence="1 10" id="KW-0813">Transport</keyword>
<feature type="transmembrane region" description="Helical" evidence="10">
    <location>
        <begin position="289"/>
        <end position="308"/>
    </location>
</feature>
<evidence type="ECO:0000256" key="1">
    <source>
        <dbReference type="ARBA" id="ARBA00022448"/>
    </source>
</evidence>
<feature type="modified residue" description="FMN phosphoryl threonine" evidence="10">
    <location>
        <position position="156"/>
    </location>
</feature>
<keyword evidence="8 10" id="KW-1133">Transmembrane helix</keyword>
<dbReference type="AlphaFoldDB" id="A0AAT9LAA0"/>
<name>A0AAT9LAA0_9FIRM</name>
<accession>A0AAT9LAA0</accession>
<reference evidence="11" key="2">
    <citation type="journal article" date="2023" name="Biology">
        <title>Prokaryotic Life Associated with Coal-Fire Gas Vents Revealed by Metagenomics.</title>
        <authorList>
            <person name="Kadnikov V.V."/>
            <person name="Mardanov A.V."/>
            <person name="Beletsky A.V."/>
            <person name="Karnachuk O.V."/>
            <person name="Ravin N.V."/>
        </authorList>
    </citation>
    <scope>NUCLEOTIDE SEQUENCE</scope>
    <source>
        <strain evidence="11">Bu02</strain>
    </source>
</reference>
<comment type="subcellular location">
    <subcellularLocation>
        <location evidence="10">Cell membrane</location>
        <topology evidence="10">Multi-pass membrane protein</topology>
    </subcellularLocation>
</comment>
<keyword evidence="6 10" id="KW-1278">Translocase</keyword>
<keyword evidence="4 10" id="KW-0288">FMN</keyword>
<feature type="transmembrane region" description="Helical" evidence="10">
    <location>
        <begin position="230"/>
        <end position="252"/>
    </location>
</feature>
<organism evidence="11">
    <name type="scientific">Candidatus Fermentithermobacillus carboniphilus</name>
    <dbReference type="NCBI Taxonomy" id="3085328"/>
    <lineage>
        <taxon>Bacteria</taxon>
        <taxon>Bacillati</taxon>
        <taxon>Bacillota</taxon>
        <taxon>Candidatus Fermentithermobacillia</taxon>
        <taxon>Candidatus Fermentithermobacillales</taxon>
        <taxon>Candidatus Fermentithermobacillaceae</taxon>
        <taxon>Candidatus Fermentithermobacillus</taxon>
    </lineage>
</organism>
<comment type="cofactor">
    <cofactor evidence="10">
        <name>FMN</name>
        <dbReference type="ChEBI" id="CHEBI:58210"/>
    </cofactor>
</comment>
<evidence type="ECO:0000256" key="7">
    <source>
        <dbReference type="ARBA" id="ARBA00022982"/>
    </source>
</evidence>